<proteinExistence type="predicted"/>
<name>A0A9Q1IJM6_SYNKA</name>
<evidence type="ECO:0000256" key="1">
    <source>
        <dbReference type="SAM" id="MobiDB-lite"/>
    </source>
</evidence>
<organism evidence="2 3">
    <name type="scientific">Synaphobranchus kaupii</name>
    <name type="common">Kaup's arrowtooth eel</name>
    <dbReference type="NCBI Taxonomy" id="118154"/>
    <lineage>
        <taxon>Eukaryota</taxon>
        <taxon>Metazoa</taxon>
        <taxon>Chordata</taxon>
        <taxon>Craniata</taxon>
        <taxon>Vertebrata</taxon>
        <taxon>Euteleostomi</taxon>
        <taxon>Actinopterygii</taxon>
        <taxon>Neopterygii</taxon>
        <taxon>Teleostei</taxon>
        <taxon>Anguilliformes</taxon>
        <taxon>Synaphobranchidae</taxon>
        <taxon>Synaphobranchus</taxon>
    </lineage>
</organism>
<accession>A0A9Q1IJM6</accession>
<dbReference type="Proteomes" id="UP001152622">
    <property type="component" value="Chromosome 14"/>
</dbReference>
<dbReference type="AlphaFoldDB" id="A0A9Q1IJM6"/>
<keyword evidence="3" id="KW-1185">Reference proteome</keyword>
<sequence>MVSELPARGDQRSQDREHQENPAAPLRQSAVLRRCRSLPRTAPHRHIGGEEQSGRNEITPQKYAYNSVSKGSVVHPSTCAVVKGTDRPPGLVKKSPPGKRPRPLHPPLHPDSDRASVLPCATRAGLKRAAISTPGI</sequence>
<feature type="region of interest" description="Disordered" evidence="1">
    <location>
        <begin position="80"/>
        <end position="116"/>
    </location>
</feature>
<feature type="compositionally biased region" description="Basic and acidic residues" evidence="1">
    <location>
        <begin position="7"/>
        <end position="20"/>
    </location>
</feature>
<comment type="caution">
    <text evidence="2">The sequence shown here is derived from an EMBL/GenBank/DDBJ whole genome shotgun (WGS) entry which is preliminary data.</text>
</comment>
<evidence type="ECO:0000313" key="2">
    <source>
        <dbReference type="EMBL" id="KAJ8342272.1"/>
    </source>
</evidence>
<protein>
    <submittedName>
        <fullName evidence="2">Uncharacterized protein</fullName>
    </submittedName>
</protein>
<feature type="region of interest" description="Disordered" evidence="1">
    <location>
        <begin position="1"/>
        <end position="59"/>
    </location>
</feature>
<dbReference type="EMBL" id="JAINUF010000014">
    <property type="protein sequence ID" value="KAJ8342272.1"/>
    <property type="molecule type" value="Genomic_DNA"/>
</dbReference>
<reference evidence="2" key="1">
    <citation type="journal article" date="2023" name="Science">
        <title>Genome structures resolve the early diversification of teleost fishes.</title>
        <authorList>
            <person name="Parey E."/>
            <person name="Louis A."/>
            <person name="Montfort J."/>
            <person name="Bouchez O."/>
            <person name="Roques C."/>
            <person name="Iampietro C."/>
            <person name="Lluch J."/>
            <person name="Castinel A."/>
            <person name="Donnadieu C."/>
            <person name="Desvignes T."/>
            <person name="Floi Bucao C."/>
            <person name="Jouanno E."/>
            <person name="Wen M."/>
            <person name="Mejri S."/>
            <person name="Dirks R."/>
            <person name="Jansen H."/>
            <person name="Henkel C."/>
            <person name="Chen W.J."/>
            <person name="Zahm M."/>
            <person name="Cabau C."/>
            <person name="Klopp C."/>
            <person name="Thompson A.W."/>
            <person name="Robinson-Rechavi M."/>
            <person name="Braasch I."/>
            <person name="Lecointre G."/>
            <person name="Bobe J."/>
            <person name="Postlethwait J.H."/>
            <person name="Berthelot C."/>
            <person name="Roest Crollius H."/>
            <person name="Guiguen Y."/>
        </authorList>
    </citation>
    <scope>NUCLEOTIDE SEQUENCE</scope>
    <source>
        <strain evidence="2">WJC10195</strain>
    </source>
</reference>
<gene>
    <name evidence="2" type="ORF">SKAU_G00322000</name>
</gene>
<evidence type="ECO:0000313" key="3">
    <source>
        <dbReference type="Proteomes" id="UP001152622"/>
    </source>
</evidence>
<feature type="compositionally biased region" description="Basic residues" evidence="1">
    <location>
        <begin position="33"/>
        <end position="46"/>
    </location>
</feature>